<dbReference type="InterPro" id="IPR051201">
    <property type="entry name" value="Chloro_Bact_Ser_Proteases"/>
</dbReference>
<dbReference type="InterPro" id="IPR036034">
    <property type="entry name" value="PDZ_sf"/>
</dbReference>
<keyword evidence="2" id="KW-0378">Hydrolase</keyword>
<dbReference type="PANTHER" id="PTHR43343:SF3">
    <property type="entry name" value="PROTEASE DO-LIKE 8, CHLOROPLASTIC"/>
    <property type="match status" value="1"/>
</dbReference>
<gene>
    <name evidence="4" type="ORF">PGLA1383_LOCUS7125</name>
</gene>
<keyword evidence="1" id="KW-0645">Protease</keyword>
<dbReference type="Pfam" id="PF13180">
    <property type="entry name" value="PDZ_2"/>
    <property type="match status" value="1"/>
</dbReference>
<comment type="caution">
    <text evidence="4">The sequence shown here is derived from an EMBL/GenBank/DDBJ whole genome shotgun (WGS) entry which is preliminary data.</text>
</comment>
<dbReference type="AlphaFoldDB" id="A0A813DQ57"/>
<dbReference type="EMBL" id="CAJNNV010003067">
    <property type="protein sequence ID" value="CAE8588323.1"/>
    <property type="molecule type" value="Genomic_DNA"/>
</dbReference>
<dbReference type="Gene3D" id="2.30.42.10">
    <property type="match status" value="1"/>
</dbReference>
<dbReference type="Proteomes" id="UP000654075">
    <property type="component" value="Unassembled WGS sequence"/>
</dbReference>
<feature type="domain" description="PDZ" evidence="3">
    <location>
        <begin position="5"/>
        <end position="79"/>
    </location>
</feature>
<sequence>MAQQLQTGGVMVMQVVPAGPAEIAGIKPMRAGRFGDIVMAIDGGRVATVDDLFKLLDTKQPGDEVRLSIQRVSKDSTIDAYEDVEIKLKLGTTATAVNVTADDDSAQPPQESE</sequence>
<proteinExistence type="predicted"/>
<reference evidence="4" key="1">
    <citation type="submission" date="2021-02" db="EMBL/GenBank/DDBJ databases">
        <authorList>
            <person name="Dougan E. K."/>
            <person name="Rhodes N."/>
            <person name="Thang M."/>
            <person name="Chan C."/>
        </authorList>
    </citation>
    <scope>NUCLEOTIDE SEQUENCE</scope>
</reference>
<dbReference type="GO" id="GO:0008233">
    <property type="term" value="F:peptidase activity"/>
    <property type="evidence" value="ECO:0007669"/>
    <property type="project" value="UniProtKB-KW"/>
</dbReference>
<accession>A0A813DQ57</accession>
<evidence type="ECO:0000259" key="3">
    <source>
        <dbReference type="Pfam" id="PF13180"/>
    </source>
</evidence>
<evidence type="ECO:0000256" key="1">
    <source>
        <dbReference type="ARBA" id="ARBA00022670"/>
    </source>
</evidence>
<dbReference type="GO" id="GO:0006508">
    <property type="term" value="P:proteolysis"/>
    <property type="evidence" value="ECO:0007669"/>
    <property type="project" value="UniProtKB-KW"/>
</dbReference>
<keyword evidence="5" id="KW-1185">Reference proteome</keyword>
<dbReference type="OrthoDB" id="4217619at2759"/>
<dbReference type="InterPro" id="IPR001478">
    <property type="entry name" value="PDZ"/>
</dbReference>
<dbReference type="SUPFAM" id="SSF50156">
    <property type="entry name" value="PDZ domain-like"/>
    <property type="match status" value="1"/>
</dbReference>
<protein>
    <recommendedName>
        <fullName evidence="3">PDZ domain-containing protein</fullName>
    </recommendedName>
</protein>
<evidence type="ECO:0000313" key="4">
    <source>
        <dbReference type="EMBL" id="CAE8588323.1"/>
    </source>
</evidence>
<evidence type="ECO:0000256" key="2">
    <source>
        <dbReference type="ARBA" id="ARBA00022801"/>
    </source>
</evidence>
<evidence type="ECO:0000313" key="5">
    <source>
        <dbReference type="Proteomes" id="UP000654075"/>
    </source>
</evidence>
<dbReference type="PANTHER" id="PTHR43343">
    <property type="entry name" value="PEPTIDASE S12"/>
    <property type="match status" value="1"/>
</dbReference>
<name>A0A813DQ57_POLGL</name>
<organism evidence="4 5">
    <name type="scientific">Polarella glacialis</name>
    <name type="common">Dinoflagellate</name>
    <dbReference type="NCBI Taxonomy" id="89957"/>
    <lineage>
        <taxon>Eukaryota</taxon>
        <taxon>Sar</taxon>
        <taxon>Alveolata</taxon>
        <taxon>Dinophyceae</taxon>
        <taxon>Suessiales</taxon>
        <taxon>Suessiaceae</taxon>
        <taxon>Polarella</taxon>
    </lineage>
</organism>